<dbReference type="EMBL" id="QSSA01000011">
    <property type="protein sequence ID" value="RGL61330.1"/>
    <property type="molecule type" value="Genomic_DNA"/>
</dbReference>
<reference evidence="2" key="3">
    <citation type="submission" date="2022-12" db="EMBL/GenBank/DDBJ databases">
        <title>Distinct polysaccharide growth profiles of human intestinal Prevotella copri isolates.</title>
        <authorList>
            <person name="Fehlner-Peach H."/>
            <person name="Magnabosco C."/>
            <person name="Raghavan V."/>
            <person name="Scher J.U."/>
            <person name="Tett A."/>
            <person name="Cox L.M."/>
            <person name="Gottsegen C."/>
            <person name="Watters A."/>
            <person name="Wiltshire- Gordon J.D."/>
            <person name="Segata N."/>
            <person name="Bonneau R."/>
            <person name="Littman D.R."/>
        </authorList>
    </citation>
    <scope>NUCLEOTIDE SEQUENCE</scope>
    <source>
        <strain evidence="2">IAQ1179</strain>
    </source>
</reference>
<name>A0AA92SYL5_9BACT</name>
<dbReference type="Proteomes" id="UP000442105">
    <property type="component" value="Unassembled WGS sequence"/>
</dbReference>
<evidence type="ECO:0000313" key="4">
    <source>
        <dbReference type="EMBL" id="RHA81793.1"/>
    </source>
</evidence>
<proteinExistence type="predicted"/>
<dbReference type="Proteomes" id="UP000284990">
    <property type="component" value="Unassembled WGS sequence"/>
</dbReference>
<reference evidence="7" key="2">
    <citation type="submission" date="2019-09" db="EMBL/GenBank/DDBJ databases">
        <title>Distinct polysaccharide growth profiles of human intestinal Prevotella copri isolates.</title>
        <authorList>
            <person name="Fehlner-Peach H."/>
            <person name="Magnabosco C."/>
            <person name="Raghavan V."/>
            <person name="Scher J.U."/>
            <person name="Tett A."/>
            <person name="Cox L.M."/>
            <person name="Gottsegen C."/>
            <person name="Watters A."/>
            <person name="Wiltshire- Gordon J.D."/>
            <person name="Segata N."/>
            <person name="Bonneau R."/>
            <person name="Littman D.R."/>
        </authorList>
    </citation>
    <scope>NUCLEOTIDE SEQUENCE [LARGE SCALE GENOMIC DNA]</scope>
    <source>
        <strain evidence="7">iAQ1179</strain>
    </source>
</reference>
<organism evidence="3 5">
    <name type="scientific">Segatella copri</name>
    <dbReference type="NCBI Taxonomy" id="165179"/>
    <lineage>
        <taxon>Bacteria</taxon>
        <taxon>Pseudomonadati</taxon>
        <taxon>Bacteroidota</taxon>
        <taxon>Bacteroidia</taxon>
        <taxon>Bacteroidales</taxon>
        <taxon>Prevotellaceae</taxon>
        <taxon>Segatella</taxon>
    </lineage>
</organism>
<accession>A0AA92SYL5</accession>
<dbReference type="EMBL" id="QSFW01000060">
    <property type="protein sequence ID" value="RHA81793.1"/>
    <property type="molecule type" value="Genomic_DNA"/>
</dbReference>
<evidence type="ECO:0000313" key="2">
    <source>
        <dbReference type="EMBL" id="MQN11300.1"/>
    </source>
</evidence>
<evidence type="ECO:0000313" key="7">
    <source>
        <dbReference type="Proteomes" id="UP000442105"/>
    </source>
</evidence>
<dbReference type="Proteomes" id="UP000261187">
    <property type="component" value="Unassembled WGS sequence"/>
</dbReference>
<dbReference type="RefSeq" id="WP_117693418.1">
    <property type="nucleotide sequence ID" value="NZ_CP152346.1"/>
</dbReference>
<dbReference type="EMBL" id="VZCW01000011">
    <property type="protein sequence ID" value="MQN11300.1"/>
    <property type="molecule type" value="Genomic_DNA"/>
</dbReference>
<dbReference type="InterPro" id="IPR046878">
    <property type="entry name" value="Big_14"/>
</dbReference>
<comment type="caution">
    <text evidence="3">The sequence shown here is derived from an EMBL/GenBank/DDBJ whole genome shotgun (WGS) entry which is preliminary data.</text>
</comment>
<dbReference type="AlphaFoldDB" id="A0AA92SYL5"/>
<reference evidence="5 6" key="1">
    <citation type="submission" date="2018-08" db="EMBL/GenBank/DDBJ databases">
        <title>A genome reference for cultivated species of the human gut microbiota.</title>
        <authorList>
            <person name="Zou Y."/>
            <person name="Xue W."/>
            <person name="Luo G."/>
        </authorList>
    </citation>
    <scope>NUCLEOTIDE SEQUENCE [LARGE SCALE GENOMIC DNA]</scope>
    <source>
        <strain evidence="4 6">AM42-23AC</strain>
        <strain evidence="3 5">TF06-40</strain>
    </source>
</reference>
<sequence>MKRSLIVLFIAVTAFLIILQLSYCTPSNFKEKVKVTTIQKKVGRKSKTNADTISIIVTNKYSEDIFIGEDYYIAKFNGKKWVRLPLHYAFVDIGYKIPKGESKSFTINLQKERYKYSRGQYKIVKPFSFSTNEMKDSMMYYFSIK</sequence>
<evidence type="ECO:0000313" key="5">
    <source>
        <dbReference type="Proteomes" id="UP000261187"/>
    </source>
</evidence>
<evidence type="ECO:0000313" key="6">
    <source>
        <dbReference type="Proteomes" id="UP000284990"/>
    </source>
</evidence>
<dbReference type="Pfam" id="PF20251">
    <property type="entry name" value="Big_14"/>
    <property type="match status" value="1"/>
</dbReference>
<protein>
    <recommendedName>
        <fullName evidence="1">Bacterial Ig-like domain-containing protein</fullName>
    </recommendedName>
</protein>
<gene>
    <name evidence="4" type="ORF">DW916_16545</name>
    <name evidence="3" type="ORF">DXC61_06660</name>
    <name evidence="2" type="ORF">F7D95_00355</name>
</gene>
<evidence type="ECO:0000259" key="1">
    <source>
        <dbReference type="Pfam" id="PF20251"/>
    </source>
</evidence>
<evidence type="ECO:0000313" key="3">
    <source>
        <dbReference type="EMBL" id="RGL61330.1"/>
    </source>
</evidence>
<feature type="domain" description="Bacterial Ig-like" evidence="1">
    <location>
        <begin position="47"/>
        <end position="131"/>
    </location>
</feature>